<reference evidence="9 10" key="1">
    <citation type="submission" date="2021-06" db="EMBL/GenBank/DDBJ databases">
        <title>Caerostris extrusa draft genome.</title>
        <authorList>
            <person name="Kono N."/>
            <person name="Arakawa K."/>
        </authorList>
    </citation>
    <scope>NUCLEOTIDE SEQUENCE [LARGE SCALE GENOMIC DNA]</scope>
</reference>
<dbReference type="Proteomes" id="UP001054945">
    <property type="component" value="Unassembled WGS sequence"/>
</dbReference>
<accession>A0AAV4UGB4</accession>
<protein>
    <submittedName>
        <fullName evidence="9">Tyrosine 3-monooxygenase</fullName>
    </submittedName>
</protein>
<feature type="binding site" evidence="7">
    <location>
        <position position="76"/>
    </location>
    <ligand>
        <name>Fe cation</name>
        <dbReference type="ChEBI" id="CHEBI:24875"/>
    </ligand>
</feature>
<comment type="similarity">
    <text evidence="2">Belongs to the biopterin-dependent aromatic amino acid hydroxylase family.</text>
</comment>
<dbReference type="Pfam" id="PF00351">
    <property type="entry name" value="Biopterin_H"/>
    <property type="match status" value="1"/>
</dbReference>
<dbReference type="PROSITE" id="PS51410">
    <property type="entry name" value="BH4_AAA_HYDROXYL_2"/>
    <property type="match status" value="1"/>
</dbReference>
<keyword evidence="3 7" id="KW-0479">Metal-binding</keyword>
<evidence type="ECO:0000256" key="7">
    <source>
        <dbReference type="PIRSR" id="PIRSR601273-2"/>
    </source>
</evidence>
<dbReference type="InterPro" id="IPR001273">
    <property type="entry name" value="ArAA_hydroxylase"/>
</dbReference>
<evidence type="ECO:0000256" key="4">
    <source>
        <dbReference type="ARBA" id="ARBA00023002"/>
    </source>
</evidence>
<keyword evidence="10" id="KW-1185">Reference proteome</keyword>
<evidence type="ECO:0000259" key="8">
    <source>
        <dbReference type="PROSITE" id="PS51410"/>
    </source>
</evidence>
<dbReference type="GO" id="GO:0043204">
    <property type="term" value="C:perikaryon"/>
    <property type="evidence" value="ECO:0007669"/>
    <property type="project" value="TreeGrafter"/>
</dbReference>
<gene>
    <name evidence="9" type="primary">TH</name>
    <name evidence="9" type="ORF">CEXT_769771</name>
</gene>
<dbReference type="InterPro" id="IPR019774">
    <property type="entry name" value="Aromatic-AA_hydroxylase_C"/>
</dbReference>
<evidence type="ECO:0000256" key="5">
    <source>
        <dbReference type="ARBA" id="ARBA00023004"/>
    </source>
</evidence>
<dbReference type="PRINTS" id="PR00372">
    <property type="entry name" value="FYWHYDRXLASE"/>
</dbReference>
<name>A0AAV4UGB4_CAEEX</name>
<dbReference type="PANTHER" id="PTHR11473">
    <property type="entry name" value="AROMATIC AMINO ACID HYDROXYLASE"/>
    <property type="match status" value="1"/>
</dbReference>
<keyword evidence="4" id="KW-0560">Oxidoreductase</keyword>
<dbReference type="AlphaFoldDB" id="A0AAV4UGB4"/>
<evidence type="ECO:0000256" key="1">
    <source>
        <dbReference type="ARBA" id="ARBA00001954"/>
    </source>
</evidence>
<dbReference type="InterPro" id="IPR036329">
    <property type="entry name" value="Aro-AA_hydroxylase_C_sf"/>
</dbReference>
<dbReference type="GO" id="GO:0005506">
    <property type="term" value="F:iron ion binding"/>
    <property type="evidence" value="ECO:0007669"/>
    <property type="project" value="InterPro"/>
</dbReference>
<comment type="caution">
    <text evidence="9">The sequence shown here is derived from an EMBL/GenBank/DDBJ whole genome shotgun (WGS) entry which is preliminary data.</text>
</comment>
<dbReference type="GO" id="GO:0005737">
    <property type="term" value="C:cytoplasm"/>
    <property type="evidence" value="ECO:0007669"/>
    <property type="project" value="TreeGrafter"/>
</dbReference>
<dbReference type="GO" id="GO:0006585">
    <property type="term" value="P:dopamine biosynthetic process from tyrosine"/>
    <property type="evidence" value="ECO:0007669"/>
    <property type="project" value="TreeGrafter"/>
</dbReference>
<evidence type="ECO:0000256" key="6">
    <source>
        <dbReference type="ARBA" id="ARBA00023033"/>
    </source>
</evidence>
<evidence type="ECO:0000313" key="10">
    <source>
        <dbReference type="Proteomes" id="UP001054945"/>
    </source>
</evidence>
<organism evidence="9 10">
    <name type="scientific">Caerostris extrusa</name>
    <name type="common">Bark spider</name>
    <name type="synonym">Caerostris bankana</name>
    <dbReference type="NCBI Taxonomy" id="172846"/>
    <lineage>
        <taxon>Eukaryota</taxon>
        <taxon>Metazoa</taxon>
        <taxon>Ecdysozoa</taxon>
        <taxon>Arthropoda</taxon>
        <taxon>Chelicerata</taxon>
        <taxon>Arachnida</taxon>
        <taxon>Araneae</taxon>
        <taxon>Araneomorphae</taxon>
        <taxon>Entelegynae</taxon>
        <taxon>Araneoidea</taxon>
        <taxon>Araneidae</taxon>
        <taxon>Caerostris</taxon>
    </lineage>
</organism>
<evidence type="ECO:0000256" key="3">
    <source>
        <dbReference type="ARBA" id="ARBA00022723"/>
    </source>
</evidence>
<sequence>MLNSGAVQLVFRGLTPVLSREELFWISWCKLFGCLEQPSLPCLWSIGRKLEIGLASLGASDENIEKLSTIYFYTIEFGLCKENNGIKAYGAGLLSSYGELQNAISGKPKIRPFEPEITAITPYNDSTYLETYFVADSFEEAKDKIRDFVDSHFRRPYDFIYDPYTDSIVKLDSFELIQNVADTMKSQLSSLNYAVKCLQK</sequence>
<evidence type="ECO:0000256" key="2">
    <source>
        <dbReference type="ARBA" id="ARBA00009712"/>
    </source>
</evidence>
<feature type="domain" description="Biopterin-dependent aromatic amino acid hydroxylase family profile" evidence="8">
    <location>
        <begin position="51"/>
        <end position="199"/>
    </location>
</feature>
<dbReference type="GO" id="GO:0030424">
    <property type="term" value="C:axon"/>
    <property type="evidence" value="ECO:0007669"/>
    <property type="project" value="TreeGrafter"/>
</dbReference>
<comment type="cofactor">
    <cofactor evidence="1 7">
        <name>Fe(2+)</name>
        <dbReference type="ChEBI" id="CHEBI:29033"/>
    </cofactor>
</comment>
<dbReference type="GO" id="GO:0004511">
    <property type="term" value="F:tyrosine 3-monooxygenase activity"/>
    <property type="evidence" value="ECO:0007669"/>
    <property type="project" value="TreeGrafter"/>
</dbReference>
<dbReference type="SUPFAM" id="SSF56534">
    <property type="entry name" value="Aromatic aminoacid monoxygenases, catalytic and oligomerization domains"/>
    <property type="match status" value="1"/>
</dbReference>
<keyword evidence="5 7" id="KW-0408">Iron</keyword>
<dbReference type="Gene3D" id="1.10.800.10">
    <property type="entry name" value="Aromatic amino acid hydroxylase"/>
    <property type="match status" value="1"/>
</dbReference>
<keyword evidence="6" id="KW-0503">Monooxygenase</keyword>
<dbReference type="InterPro" id="IPR036951">
    <property type="entry name" value="ArAA_hydroxylase_sf"/>
</dbReference>
<evidence type="ECO:0000313" key="9">
    <source>
        <dbReference type="EMBL" id="GIY56659.1"/>
    </source>
</evidence>
<dbReference type="EMBL" id="BPLR01012790">
    <property type="protein sequence ID" value="GIY56659.1"/>
    <property type="molecule type" value="Genomic_DNA"/>
</dbReference>
<proteinExistence type="inferred from homology"/>
<dbReference type="PANTHER" id="PTHR11473:SF15">
    <property type="entry name" value="TYROSINE 3-MONOOXYGENASE"/>
    <property type="match status" value="1"/>
</dbReference>